<dbReference type="Pfam" id="PF02470">
    <property type="entry name" value="MlaD"/>
    <property type="match status" value="1"/>
</dbReference>
<organism evidence="4 5">
    <name type="scientific">Pleodorina starrii</name>
    <dbReference type="NCBI Taxonomy" id="330485"/>
    <lineage>
        <taxon>Eukaryota</taxon>
        <taxon>Viridiplantae</taxon>
        <taxon>Chlorophyta</taxon>
        <taxon>core chlorophytes</taxon>
        <taxon>Chlorophyceae</taxon>
        <taxon>CS clade</taxon>
        <taxon>Chlamydomonadales</taxon>
        <taxon>Volvocaceae</taxon>
        <taxon>Pleodorina</taxon>
    </lineage>
</organism>
<comment type="caution">
    <text evidence="4">The sequence shown here is derived from an EMBL/GenBank/DDBJ whole genome shotgun (WGS) entry which is preliminary data.</text>
</comment>
<proteinExistence type="predicted"/>
<keyword evidence="5" id="KW-1185">Reference proteome</keyword>
<dbReference type="InterPro" id="IPR039342">
    <property type="entry name" value="TGD2-like"/>
</dbReference>
<name>A0A9W6BY61_9CHLO</name>
<feature type="compositionally biased region" description="Low complexity" evidence="1">
    <location>
        <begin position="27"/>
        <end position="37"/>
    </location>
</feature>
<dbReference type="EMBL" id="BRXU01000029">
    <property type="protein sequence ID" value="GLC59676.1"/>
    <property type="molecule type" value="Genomic_DNA"/>
</dbReference>
<keyword evidence="2" id="KW-1133">Transmembrane helix</keyword>
<accession>A0A9W6BY61</accession>
<evidence type="ECO:0000256" key="1">
    <source>
        <dbReference type="SAM" id="MobiDB-lite"/>
    </source>
</evidence>
<keyword evidence="2" id="KW-0812">Transmembrane</keyword>
<evidence type="ECO:0000313" key="5">
    <source>
        <dbReference type="Proteomes" id="UP001165080"/>
    </source>
</evidence>
<feature type="region of interest" description="Disordered" evidence="1">
    <location>
        <begin position="1"/>
        <end position="37"/>
    </location>
</feature>
<dbReference type="AlphaFoldDB" id="A0A9W6BY61"/>
<dbReference type="OrthoDB" id="1924069at2759"/>
<dbReference type="GO" id="GO:0005319">
    <property type="term" value="F:lipid transporter activity"/>
    <property type="evidence" value="ECO:0007669"/>
    <property type="project" value="TreeGrafter"/>
</dbReference>
<evidence type="ECO:0000256" key="2">
    <source>
        <dbReference type="SAM" id="Phobius"/>
    </source>
</evidence>
<keyword evidence="2" id="KW-0472">Membrane</keyword>
<feature type="domain" description="Mce/MlaD" evidence="3">
    <location>
        <begin position="117"/>
        <end position="192"/>
    </location>
</feature>
<dbReference type="PANTHER" id="PTHR34675:SF1">
    <property type="entry name" value="PROTEIN TRIGALACTOSYLDIACYLGLYCEROL 2, CHLOROPLASTIC"/>
    <property type="match status" value="1"/>
</dbReference>
<reference evidence="4 5" key="1">
    <citation type="journal article" date="2023" name="Commun. Biol.">
        <title>Reorganization of the ancestral sex-determining regions during the evolution of trioecy in Pleodorina starrii.</title>
        <authorList>
            <person name="Takahashi K."/>
            <person name="Suzuki S."/>
            <person name="Kawai-Toyooka H."/>
            <person name="Yamamoto K."/>
            <person name="Hamaji T."/>
            <person name="Ootsuki R."/>
            <person name="Yamaguchi H."/>
            <person name="Kawachi M."/>
            <person name="Higashiyama T."/>
            <person name="Nozaki H."/>
        </authorList>
    </citation>
    <scope>NUCLEOTIDE SEQUENCE [LARGE SCALE GENOMIC DNA]</scope>
    <source>
        <strain evidence="4 5">NIES-4479</strain>
    </source>
</reference>
<evidence type="ECO:0000313" key="4">
    <source>
        <dbReference type="EMBL" id="GLC59676.1"/>
    </source>
</evidence>
<sequence length="372" mass="39141">MLRAPAQTPQRKAGVHGPQLQPRVNRPARSSLAAARRGTVRTPVLRCRASAAPDNSDPSRAAHPGFLGSIFKSMSDYGIGKKSIIEGGVGLFVLAGSAAAVALIAWARGNAMRTGTPYKATIEFPLACGITIGTPVRIRGVQVGQVLAVKPSLERVDVLVEVNDVSTVIPRNCVIEANQSGLIAEPLVDITPQLPVPQYTALPHEPRCAEEGLLVCDNGSIAGRQGVALDDLVYIMTRLARQAEADGVDKVFAAAESATALMAEARPLVATAAELVSELTPLLAELRGGGLVGNVEALSRTAADAAADIRRLQSAVLTEDNVRALRQAVLTLCKTLDHVESISSDVSLLARDSGVQRNLKTLVQALSRLLDE</sequence>
<dbReference type="InterPro" id="IPR003399">
    <property type="entry name" value="Mce/MlaD"/>
</dbReference>
<dbReference type="Proteomes" id="UP001165080">
    <property type="component" value="Unassembled WGS sequence"/>
</dbReference>
<dbReference type="GO" id="GO:0009706">
    <property type="term" value="C:chloroplast inner membrane"/>
    <property type="evidence" value="ECO:0007669"/>
    <property type="project" value="TreeGrafter"/>
</dbReference>
<feature type="transmembrane region" description="Helical" evidence="2">
    <location>
        <begin position="84"/>
        <end position="107"/>
    </location>
</feature>
<dbReference type="GO" id="GO:0005543">
    <property type="term" value="F:phospholipid binding"/>
    <property type="evidence" value="ECO:0007669"/>
    <property type="project" value="TreeGrafter"/>
</dbReference>
<gene>
    <name evidence="4" type="primary">PLESTMB000651</name>
    <name evidence="4" type="ORF">PLESTB_001521200</name>
</gene>
<protein>
    <recommendedName>
        <fullName evidence="3">Mce/MlaD domain-containing protein</fullName>
    </recommendedName>
</protein>
<dbReference type="PANTHER" id="PTHR34675">
    <property type="entry name" value="PROTEIN TRIGALACTOSYLDIACYLGLYCEROL 2, CHLOROPLASTIC"/>
    <property type="match status" value="1"/>
</dbReference>
<evidence type="ECO:0000259" key="3">
    <source>
        <dbReference type="Pfam" id="PF02470"/>
    </source>
</evidence>